<evidence type="ECO:0000313" key="3">
    <source>
        <dbReference type="EMBL" id="KAJ3435925.1"/>
    </source>
</evidence>
<organism evidence="3 4">
    <name type="scientific">Anaeramoeba flamelloides</name>
    <dbReference type="NCBI Taxonomy" id="1746091"/>
    <lineage>
        <taxon>Eukaryota</taxon>
        <taxon>Metamonada</taxon>
        <taxon>Anaeramoebidae</taxon>
        <taxon>Anaeramoeba</taxon>
    </lineage>
</organism>
<dbReference type="PANTHER" id="PTHR15157">
    <property type="entry name" value="UV RADIATION RESISTANCE-ASSOCIATED GENE PROTEIN"/>
    <property type="match status" value="1"/>
</dbReference>
<feature type="coiled-coil region" evidence="2">
    <location>
        <begin position="253"/>
        <end position="280"/>
    </location>
</feature>
<dbReference type="InterPro" id="IPR018791">
    <property type="entry name" value="UV_resistance/autophagy_Atg14"/>
</dbReference>
<dbReference type="GO" id="GO:0035493">
    <property type="term" value="P:SNARE complex assembly"/>
    <property type="evidence" value="ECO:0007669"/>
    <property type="project" value="TreeGrafter"/>
</dbReference>
<evidence type="ECO:0000256" key="2">
    <source>
        <dbReference type="SAM" id="Coils"/>
    </source>
</evidence>
<dbReference type="EMBL" id="JANTQA010000036">
    <property type="protein sequence ID" value="KAJ3435925.1"/>
    <property type="molecule type" value="Genomic_DNA"/>
</dbReference>
<dbReference type="Pfam" id="PF10186">
    <property type="entry name" value="ATG14"/>
    <property type="match status" value="1"/>
</dbReference>
<dbReference type="GO" id="GO:0032991">
    <property type="term" value="C:protein-containing complex"/>
    <property type="evidence" value="ECO:0007669"/>
    <property type="project" value="UniProtKB-ARBA"/>
</dbReference>
<accession>A0AAV7Z780</accession>
<name>A0AAV7Z780_9EUKA</name>
<gene>
    <name evidence="3" type="ORF">M0812_17967</name>
</gene>
<dbReference type="GO" id="GO:0000149">
    <property type="term" value="F:SNARE binding"/>
    <property type="evidence" value="ECO:0007669"/>
    <property type="project" value="TreeGrafter"/>
</dbReference>
<dbReference type="AlphaFoldDB" id="A0AAV7Z780"/>
<dbReference type="Proteomes" id="UP001146793">
    <property type="component" value="Unassembled WGS sequence"/>
</dbReference>
<proteinExistence type="predicted"/>
<comment type="caution">
    <text evidence="3">The sequence shown here is derived from an EMBL/GenBank/DDBJ whole genome shotgun (WGS) entry which is preliminary data.</text>
</comment>
<dbReference type="PANTHER" id="PTHR15157:SF5">
    <property type="entry name" value="UV RADIATION RESISTANCE-ASSOCIATED GENE PROTEIN"/>
    <property type="match status" value="1"/>
</dbReference>
<dbReference type="GO" id="GO:0005768">
    <property type="term" value="C:endosome"/>
    <property type="evidence" value="ECO:0007669"/>
    <property type="project" value="TreeGrafter"/>
</dbReference>
<evidence type="ECO:0000313" key="4">
    <source>
        <dbReference type="Proteomes" id="UP001146793"/>
    </source>
</evidence>
<sequence>MQPSLIDPLKTISTLNLFLGRNLLKTKEYQLNSLLHFTIHENLNEENKTNKNLIYISEKILNSPNPVWAPIWIPSNGKQAIKKVKFTVYCNEIEIYSKIIDFESLELLCFSFRQIKSEFPTDTFVFKFKKGFYTSSNVVKNMQIKPEYKLRKKRIHRISQQNPIHKTQSIDQLLNVFKGIRYLERIKSDNQSSVEEIGEKMEGKQEIVEKIQEFYEKRTKLKKLRAILEFKRKVVSEKRQELKKRKDPLIPKTRKLVENIQELKERKNELQNQEREMEHVWKKRNRIMACIVARKENMLRDLRMIFPIKEQKDSNILTISGIPLPINDFEKYDPEMIASAFGYVAHLLNMLSKYLETPLRYPVNPRGSRSTIRDEVTNLNDPEFPLYLKNVQNERFQVAVLMINKNIQQILNSRHLNIISKKHTLANLLTFFNAGTQQNRKTFSNKQNTKINNTQQNTNKSNQINQKNIKTSRLINEKRSDSHLINEKRISLNQKKN</sequence>
<keyword evidence="1 2" id="KW-0175">Coiled coil</keyword>
<evidence type="ECO:0000256" key="1">
    <source>
        <dbReference type="ARBA" id="ARBA00023054"/>
    </source>
</evidence>
<protein>
    <submittedName>
        <fullName evidence="3">Uv radiation resistance-associated protein</fullName>
    </submittedName>
</protein>
<reference evidence="3" key="1">
    <citation type="submission" date="2022-08" db="EMBL/GenBank/DDBJ databases">
        <title>Novel sulphate-reducing endosymbionts in the free-living metamonad Anaeramoeba.</title>
        <authorList>
            <person name="Jerlstrom-Hultqvist J."/>
            <person name="Cepicka I."/>
            <person name="Gallot-Lavallee L."/>
            <person name="Salas-Leiva D."/>
            <person name="Curtis B.A."/>
            <person name="Zahonova K."/>
            <person name="Pipaliya S."/>
            <person name="Dacks J."/>
            <person name="Roger A.J."/>
        </authorList>
    </citation>
    <scope>NUCLEOTIDE SEQUENCE</scope>
    <source>
        <strain evidence="3">Busselton2</strain>
    </source>
</reference>
<dbReference type="GO" id="GO:0000323">
    <property type="term" value="C:lytic vacuole"/>
    <property type="evidence" value="ECO:0007669"/>
    <property type="project" value="TreeGrafter"/>
</dbReference>